<evidence type="ECO:0000256" key="3">
    <source>
        <dbReference type="ARBA" id="ARBA00022603"/>
    </source>
</evidence>
<protein>
    <recommendedName>
        <fullName evidence="6">Ribosomal RNA small subunit methyltransferase G</fullName>
        <ecNumber evidence="6">2.1.1.-</ecNumber>
    </recommendedName>
    <alternativeName>
        <fullName evidence="6">16S rRNA 7-methylguanosine methyltransferase</fullName>
        <shortName evidence="6">16S rRNA m7G methyltransferase</shortName>
    </alternativeName>
</protein>
<feature type="binding site" evidence="6">
    <location>
        <position position="80"/>
    </location>
    <ligand>
        <name>S-adenosyl-L-methionine</name>
        <dbReference type="ChEBI" id="CHEBI:59789"/>
    </ligand>
</feature>
<comment type="similarity">
    <text evidence="6">Belongs to the methyltransferase superfamily. RNA methyltransferase RsmG family.</text>
</comment>
<dbReference type="InterPro" id="IPR029063">
    <property type="entry name" value="SAM-dependent_MTases_sf"/>
</dbReference>
<dbReference type="EC" id="2.1.1.-" evidence="6"/>
<dbReference type="EMBL" id="DXEM01000028">
    <property type="protein sequence ID" value="HIX68173.1"/>
    <property type="molecule type" value="Genomic_DNA"/>
</dbReference>
<keyword evidence="2 6" id="KW-0698">rRNA processing</keyword>
<feature type="binding site" evidence="6">
    <location>
        <position position="145"/>
    </location>
    <ligand>
        <name>S-adenosyl-L-methionine</name>
        <dbReference type="ChEBI" id="CHEBI:59789"/>
    </ligand>
</feature>
<keyword evidence="4 6" id="KW-0808">Transferase</keyword>
<sequence length="236" mass="26516">MERLREKAASLGISLNDAQLAQFEKYYEMLVEKNKVMNLTAITEKEEVIDKHFADSLAIIKTNVSLDGKKLLDLGTGAGFPGIPLKIAFPKSEILLMDSLNKRIKFLHEVIEELDLDGISAIHGRAEDFAKKKEYRETFDYVVSRAVADLAVLSEYCMPYVHTGGYFLPYKSGNVEEEIVRAKKAIKILGGEMEDVVSFEIPGTEIQRTILKIKKKKAAPKRFPRKAGLPSKEPII</sequence>
<comment type="caution">
    <text evidence="6">Lacks conserved residue(s) required for the propagation of feature annotation.</text>
</comment>
<keyword evidence="1 6" id="KW-0963">Cytoplasm</keyword>
<dbReference type="PIRSF" id="PIRSF003078">
    <property type="entry name" value="GidB"/>
    <property type="match status" value="1"/>
</dbReference>
<dbReference type="NCBIfam" id="TIGR00138">
    <property type="entry name" value="rsmG_gidB"/>
    <property type="match status" value="1"/>
</dbReference>
<dbReference type="SUPFAM" id="SSF53335">
    <property type="entry name" value="S-adenosyl-L-methionine-dependent methyltransferases"/>
    <property type="match status" value="1"/>
</dbReference>
<dbReference type="Proteomes" id="UP000886721">
    <property type="component" value="Unassembled WGS sequence"/>
</dbReference>
<dbReference type="PANTHER" id="PTHR31760:SF0">
    <property type="entry name" value="S-ADENOSYL-L-METHIONINE-DEPENDENT METHYLTRANSFERASES SUPERFAMILY PROTEIN"/>
    <property type="match status" value="1"/>
</dbReference>
<feature type="binding site" evidence="6">
    <location>
        <begin position="126"/>
        <end position="127"/>
    </location>
    <ligand>
        <name>S-adenosyl-L-methionine</name>
        <dbReference type="ChEBI" id="CHEBI:59789"/>
    </ligand>
</feature>
<dbReference type="PANTHER" id="PTHR31760">
    <property type="entry name" value="S-ADENOSYL-L-METHIONINE-DEPENDENT METHYLTRANSFERASES SUPERFAMILY PROTEIN"/>
    <property type="match status" value="1"/>
</dbReference>
<dbReference type="Gene3D" id="3.40.50.150">
    <property type="entry name" value="Vaccinia Virus protein VP39"/>
    <property type="match status" value="1"/>
</dbReference>
<dbReference type="AlphaFoldDB" id="A0A9D2B9S8"/>
<feature type="binding site" evidence="6">
    <location>
        <position position="75"/>
    </location>
    <ligand>
        <name>S-adenosyl-L-methionine</name>
        <dbReference type="ChEBI" id="CHEBI:59789"/>
    </ligand>
</feature>
<comment type="function">
    <text evidence="6">Specifically methylates the N7 position of a guanine in 16S rRNA.</text>
</comment>
<comment type="subcellular location">
    <subcellularLocation>
        <location evidence="6">Cytoplasm</location>
    </subcellularLocation>
</comment>
<keyword evidence="3 6" id="KW-0489">Methyltransferase</keyword>
<name>A0A9D2B9S8_9FIRM</name>
<dbReference type="HAMAP" id="MF_00074">
    <property type="entry name" value="16SrRNA_methyltr_G"/>
    <property type="match status" value="1"/>
</dbReference>
<gene>
    <name evidence="6 7" type="primary">rsmG</name>
    <name evidence="7" type="ORF">H9735_08680</name>
</gene>
<evidence type="ECO:0000313" key="7">
    <source>
        <dbReference type="EMBL" id="HIX68173.1"/>
    </source>
</evidence>
<keyword evidence="5 6" id="KW-0949">S-adenosyl-L-methionine</keyword>
<evidence type="ECO:0000256" key="4">
    <source>
        <dbReference type="ARBA" id="ARBA00022679"/>
    </source>
</evidence>
<dbReference type="FunFam" id="3.40.50.150:FF:000041">
    <property type="entry name" value="Ribosomal RNA small subunit methyltransferase G"/>
    <property type="match status" value="1"/>
</dbReference>
<accession>A0A9D2B9S8</accession>
<organism evidence="7 8">
    <name type="scientific">Candidatus Anaerostipes excrementavium</name>
    <dbReference type="NCBI Taxonomy" id="2838463"/>
    <lineage>
        <taxon>Bacteria</taxon>
        <taxon>Bacillati</taxon>
        <taxon>Bacillota</taxon>
        <taxon>Clostridia</taxon>
        <taxon>Lachnospirales</taxon>
        <taxon>Lachnospiraceae</taxon>
        <taxon>Anaerostipes</taxon>
    </lineage>
</organism>
<proteinExistence type="inferred from homology"/>
<dbReference type="GO" id="GO:0070043">
    <property type="term" value="F:rRNA (guanine-N7-)-methyltransferase activity"/>
    <property type="evidence" value="ECO:0007669"/>
    <property type="project" value="UniProtKB-UniRule"/>
</dbReference>
<comment type="caution">
    <text evidence="7">The sequence shown here is derived from an EMBL/GenBank/DDBJ whole genome shotgun (WGS) entry which is preliminary data.</text>
</comment>
<dbReference type="CDD" id="cd02440">
    <property type="entry name" value="AdoMet_MTases"/>
    <property type="match status" value="1"/>
</dbReference>
<evidence type="ECO:0000256" key="6">
    <source>
        <dbReference type="HAMAP-Rule" id="MF_00074"/>
    </source>
</evidence>
<evidence type="ECO:0000256" key="1">
    <source>
        <dbReference type="ARBA" id="ARBA00022490"/>
    </source>
</evidence>
<evidence type="ECO:0000313" key="8">
    <source>
        <dbReference type="Proteomes" id="UP000886721"/>
    </source>
</evidence>
<evidence type="ECO:0000256" key="5">
    <source>
        <dbReference type="ARBA" id="ARBA00022691"/>
    </source>
</evidence>
<evidence type="ECO:0000256" key="2">
    <source>
        <dbReference type="ARBA" id="ARBA00022552"/>
    </source>
</evidence>
<dbReference type="Pfam" id="PF02527">
    <property type="entry name" value="GidB"/>
    <property type="match status" value="1"/>
</dbReference>
<dbReference type="InterPro" id="IPR003682">
    <property type="entry name" value="rRNA_ssu_MeTfrase_G"/>
</dbReference>
<reference evidence="7" key="1">
    <citation type="journal article" date="2021" name="PeerJ">
        <title>Extensive microbial diversity within the chicken gut microbiome revealed by metagenomics and culture.</title>
        <authorList>
            <person name="Gilroy R."/>
            <person name="Ravi A."/>
            <person name="Getino M."/>
            <person name="Pursley I."/>
            <person name="Horton D.L."/>
            <person name="Alikhan N.F."/>
            <person name="Baker D."/>
            <person name="Gharbi K."/>
            <person name="Hall N."/>
            <person name="Watson M."/>
            <person name="Adriaenssens E.M."/>
            <person name="Foster-Nyarko E."/>
            <person name="Jarju S."/>
            <person name="Secka A."/>
            <person name="Antonio M."/>
            <person name="Oren A."/>
            <person name="Chaudhuri R.R."/>
            <person name="La Ragione R."/>
            <person name="Hildebrand F."/>
            <person name="Pallen M.J."/>
        </authorList>
    </citation>
    <scope>NUCLEOTIDE SEQUENCE</scope>
    <source>
        <strain evidence="7">CHK191-13928</strain>
    </source>
</reference>
<reference evidence="7" key="2">
    <citation type="submission" date="2021-04" db="EMBL/GenBank/DDBJ databases">
        <authorList>
            <person name="Gilroy R."/>
        </authorList>
    </citation>
    <scope>NUCLEOTIDE SEQUENCE</scope>
    <source>
        <strain evidence="7">CHK191-13928</strain>
    </source>
</reference>
<dbReference type="GO" id="GO:0005829">
    <property type="term" value="C:cytosol"/>
    <property type="evidence" value="ECO:0007669"/>
    <property type="project" value="TreeGrafter"/>
</dbReference>